<evidence type="ECO:0000313" key="2">
    <source>
        <dbReference type="Proteomes" id="UP000242287"/>
    </source>
</evidence>
<keyword evidence="2" id="KW-1185">Reference proteome</keyword>
<sequence length="181" mass="20847">MTTYHIGNSAFLTRPMIARHFDDPGQKRDTPAMTRVVIEQIRTTFFYEPETYDSPPGPEEMEYNFVPEHDLKKTVLVHWNSWMDLDAQPLIYPKVRSVCKVGQDPATQQTQVSESLEVGNIVRIMDILSASTRQSIAYSKGLRERNQAANTALYLVVKMKPTYDNYRVEKWVPGTHLQPDL</sequence>
<accession>A0A2A9NQF2</accession>
<proteinExistence type="predicted"/>
<name>A0A2A9NQF2_9AGAR</name>
<gene>
    <name evidence="1" type="ORF">AMATHDRAFT_48251</name>
</gene>
<reference evidence="1 2" key="1">
    <citation type="submission" date="2014-02" db="EMBL/GenBank/DDBJ databases">
        <title>Transposable element dynamics among asymbiotic and ectomycorrhizal Amanita fungi.</title>
        <authorList>
            <consortium name="DOE Joint Genome Institute"/>
            <person name="Hess J."/>
            <person name="Skrede I."/>
            <person name="Wolfe B."/>
            <person name="LaButti K."/>
            <person name="Ohm R.A."/>
            <person name="Grigoriev I.V."/>
            <person name="Pringle A."/>
        </authorList>
    </citation>
    <scope>NUCLEOTIDE SEQUENCE [LARGE SCALE GENOMIC DNA]</scope>
    <source>
        <strain evidence="1 2">SKay4041</strain>
    </source>
</reference>
<dbReference type="AlphaFoldDB" id="A0A2A9NQF2"/>
<dbReference type="Proteomes" id="UP000242287">
    <property type="component" value="Unassembled WGS sequence"/>
</dbReference>
<evidence type="ECO:0000313" key="1">
    <source>
        <dbReference type="EMBL" id="PFH49986.1"/>
    </source>
</evidence>
<organism evidence="1 2">
    <name type="scientific">Amanita thiersii Skay4041</name>
    <dbReference type="NCBI Taxonomy" id="703135"/>
    <lineage>
        <taxon>Eukaryota</taxon>
        <taxon>Fungi</taxon>
        <taxon>Dikarya</taxon>
        <taxon>Basidiomycota</taxon>
        <taxon>Agaricomycotina</taxon>
        <taxon>Agaricomycetes</taxon>
        <taxon>Agaricomycetidae</taxon>
        <taxon>Agaricales</taxon>
        <taxon>Pluteineae</taxon>
        <taxon>Amanitaceae</taxon>
        <taxon>Amanita</taxon>
    </lineage>
</organism>
<dbReference type="EMBL" id="KZ302014">
    <property type="protein sequence ID" value="PFH49986.1"/>
    <property type="molecule type" value="Genomic_DNA"/>
</dbReference>
<protein>
    <submittedName>
        <fullName evidence="1">Uncharacterized protein</fullName>
    </submittedName>
</protein>